<evidence type="ECO:0000313" key="2">
    <source>
        <dbReference type="EMBL" id="CAH1422679.1"/>
    </source>
</evidence>
<proteinExistence type="predicted"/>
<feature type="compositionally biased region" description="Gly residues" evidence="1">
    <location>
        <begin position="62"/>
        <end position="76"/>
    </location>
</feature>
<comment type="caution">
    <text evidence="2">The sequence shown here is derived from an EMBL/GenBank/DDBJ whole genome shotgun (WGS) entry which is preliminary data.</text>
</comment>
<feature type="compositionally biased region" description="Acidic residues" evidence="1">
    <location>
        <begin position="85"/>
        <end position="112"/>
    </location>
</feature>
<protein>
    <submittedName>
        <fullName evidence="2">Uncharacterized protein</fullName>
    </submittedName>
</protein>
<gene>
    <name evidence="2" type="ORF">LVIROSA_LOCUS9996</name>
</gene>
<reference evidence="2 3" key="1">
    <citation type="submission" date="2022-01" db="EMBL/GenBank/DDBJ databases">
        <authorList>
            <person name="Xiong W."/>
            <person name="Schranz E."/>
        </authorList>
    </citation>
    <scope>NUCLEOTIDE SEQUENCE [LARGE SCALE GENOMIC DNA]</scope>
</reference>
<sequence length="139" mass="14324">MQEGANIGANVVEEGVVQDDHMMQACVTTTQRNVMQGSDTFGQDVKDFIDDHLSNDDVDLDGGAGGVGTVADGVGGGDDKGDGAGDVDDGDGAEGDGDNPSDDDGNQADDEGHEVIPVVKRTRKISDRITKNKAMEGCV</sequence>
<evidence type="ECO:0000313" key="3">
    <source>
        <dbReference type="Proteomes" id="UP001157418"/>
    </source>
</evidence>
<organism evidence="2 3">
    <name type="scientific">Lactuca virosa</name>
    <dbReference type="NCBI Taxonomy" id="75947"/>
    <lineage>
        <taxon>Eukaryota</taxon>
        <taxon>Viridiplantae</taxon>
        <taxon>Streptophyta</taxon>
        <taxon>Embryophyta</taxon>
        <taxon>Tracheophyta</taxon>
        <taxon>Spermatophyta</taxon>
        <taxon>Magnoliopsida</taxon>
        <taxon>eudicotyledons</taxon>
        <taxon>Gunneridae</taxon>
        <taxon>Pentapetalae</taxon>
        <taxon>asterids</taxon>
        <taxon>campanulids</taxon>
        <taxon>Asterales</taxon>
        <taxon>Asteraceae</taxon>
        <taxon>Cichorioideae</taxon>
        <taxon>Cichorieae</taxon>
        <taxon>Lactucinae</taxon>
        <taxon>Lactuca</taxon>
    </lineage>
</organism>
<accession>A0AAU9M484</accession>
<keyword evidence="3" id="KW-1185">Reference proteome</keyword>
<feature type="region of interest" description="Disordered" evidence="1">
    <location>
        <begin position="59"/>
        <end position="122"/>
    </location>
</feature>
<name>A0AAU9M484_9ASTR</name>
<dbReference type="AlphaFoldDB" id="A0AAU9M484"/>
<dbReference type="EMBL" id="CAKMRJ010001112">
    <property type="protein sequence ID" value="CAH1422679.1"/>
    <property type="molecule type" value="Genomic_DNA"/>
</dbReference>
<evidence type="ECO:0000256" key="1">
    <source>
        <dbReference type="SAM" id="MobiDB-lite"/>
    </source>
</evidence>
<dbReference type="Proteomes" id="UP001157418">
    <property type="component" value="Unassembled WGS sequence"/>
</dbReference>